<dbReference type="Gene3D" id="3.30.70.2660">
    <property type="match status" value="1"/>
</dbReference>
<accession>K0NL62</accession>
<dbReference type="GO" id="GO:0003723">
    <property type="term" value="F:RNA binding"/>
    <property type="evidence" value="ECO:0007669"/>
    <property type="project" value="InterPro"/>
</dbReference>
<reference evidence="2 3" key="1">
    <citation type="journal article" date="2015" name="Genome Announc.">
        <title>Expanding the biotechnology potential of lactobacilli through comparative genomics of 213 strains and associated genera.</title>
        <authorList>
            <person name="Sun Z."/>
            <person name="Harris H.M."/>
            <person name="McCann A."/>
            <person name="Guo C."/>
            <person name="Argimon S."/>
            <person name="Zhang W."/>
            <person name="Yang X."/>
            <person name="Jeffery I.B."/>
            <person name="Cooney J.C."/>
            <person name="Kagawa T.F."/>
            <person name="Liu W."/>
            <person name="Song Y."/>
            <person name="Salvetti E."/>
            <person name="Wrobel A."/>
            <person name="Rasinkangas P."/>
            <person name="Parkhill J."/>
            <person name="Rea M.C."/>
            <person name="O'Sullivan O."/>
            <person name="Ritari J."/>
            <person name="Douillard F.P."/>
            <person name="Paul Ross R."/>
            <person name="Yang R."/>
            <person name="Briner A.E."/>
            <person name="Felis G.E."/>
            <person name="de Vos W.M."/>
            <person name="Barrangou R."/>
            <person name="Klaenhammer T.R."/>
            <person name="Caufield P.W."/>
            <person name="Cui Y."/>
            <person name="Zhang H."/>
            <person name="O'Toole P.W."/>
        </authorList>
    </citation>
    <scope>NUCLEOTIDE SEQUENCE [LARGE SCALE GENOMIC DNA]</scope>
    <source>
        <strain evidence="2 3">DSM 19284</strain>
    </source>
</reference>
<dbReference type="RefSeq" id="WP_008462591.1">
    <property type="nucleotide sequence ID" value="NZ_AZDU01000052.1"/>
</dbReference>
<dbReference type="NCBIfam" id="TIGR02593">
    <property type="entry name" value="CRISPR_cas5"/>
    <property type="match status" value="1"/>
</dbReference>
<comment type="caution">
    <text evidence="2">The sequence shown here is derived from an EMBL/GenBank/DDBJ whole genome shotgun (WGS) entry which is preliminary data.</text>
</comment>
<dbReference type="STRING" id="1293597.FC20_GL001467"/>
<dbReference type="PATRIC" id="fig|1293597.4.peg.1563"/>
<organism evidence="2 3">
    <name type="scientific">Lactobacillus equicursoris DSM 19284 = JCM 14600 = CIP 110162</name>
    <dbReference type="NCBI Taxonomy" id="1293597"/>
    <lineage>
        <taxon>Bacteria</taxon>
        <taxon>Bacillati</taxon>
        <taxon>Bacillota</taxon>
        <taxon>Bacilli</taxon>
        <taxon>Lactobacillales</taxon>
        <taxon>Lactobacillaceae</taxon>
        <taxon>Lactobacillus</taxon>
    </lineage>
</organism>
<dbReference type="AlphaFoldDB" id="K0NL62"/>
<evidence type="ECO:0000256" key="1">
    <source>
        <dbReference type="ARBA" id="ARBA00023118"/>
    </source>
</evidence>
<evidence type="ECO:0000313" key="3">
    <source>
        <dbReference type="Proteomes" id="UP000051074"/>
    </source>
</evidence>
<keyword evidence="1" id="KW-0051">Antiviral defense</keyword>
<dbReference type="InterPro" id="IPR010147">
    <property type="entry name" value="CRISPR-assoc_prot_CasD"/>
</dbReference>
<evidence type="ECO:0000313" key="2">
    <source>
        <dbReference type="EMBL" id="KRL00240.1"/>
    </source>
</evidence>
<sequence length="232" mass="26626">MKTLTIKLTAPLQSYGNEANFERRTSWPVPSKSAVIGMIGAALGMRRDNPEITKLNDLAFAVRTDQRGKVLTDFHTVEWKTDTRKLTYRDYYQDAVYVVAIGGDDEEIDRIADALKHPKFQLYLGRRSCPPAGILKTNVFEDANPVEALKQLPWQASSWYQKKLRKENYKTEIVADANLIDNPNVTWTEKDRVESFNPRYRHFGFRVLAKTRVELENPSYHASMEHDAFGAV</sequence>
<dbReference type="Pfam" id="PF09704">
    <property type="entry name" value="Cas_Cas5d"/>
    <property type="match status" value="1"/>
</dbReference>
<gene>
    <name evidence="2" type="ORF">FC20_GL001467</name>
</gene>
<dbReference type="EMBL" id="AZDU01000052">
    <property type="protein sequence ID" value="KRL00240.1"/>
    <property type="molecule type" value="Genomic_DNA"/>
</dbReference>
<proteinExistence type="predicted"/>
<name>K0NL62_9LACO</name>
<dbReference type="Proteomes" id="UP000051074">
    <property type="component" value="Unassembled WGS sequence"/>
</dbReference>
<keyword evidence="3" id="KW-1185">Reference proteome</keyword>
<dbReference type="InterPro" id="IPR013422">
    <property type="entry name" value="CRISPR-assoc_prot_Cas5_N"/>
</dbReference>
<protein>
    <submittedName>
        <fullName evidence="2">CRISPR-associated protein</fullName>
    </submittedName>
</protein>
<dbReference type="NCBIfam" id="TIGR01868">
    <property type="entry name" value="casD_Cas5e"/>
    <property type="match status" value="1"/>
</dbReference>
<dbReference type="GO" id="GO:0043571">
    <property type="term" value="P:maintenance of CRISPR repeat elements"/>
    <property type="evidence" value="ECO:0007669"/>
    <property type="project" value="InterPro"/>
</dbReference>
<dbReference type="eggNOG" id="ENOG502ZBPB">
    <property type="taxonomic scope" value="Bacteria"/>
</dbReference>
<dbReference type="GO" id="GO:0051607">
    <property type="term" value="P:defense response to virus"/>
    <property type="evidence" value="ECO:0007669"/>
    <property type="project" value="UniProtKB-KW"/>
</dbReference>
<dbReference type="InterPro" id="IPR021124">
    <property type="entry name" value="CRISPR-assoc_prot_Cas5"/>
</dbReference>
<dbReference type="CDD" id="cd09756">
    <property type="entry name" value="Cas5_I-E"/>
    <property type="match status" value="1"/>
</dbReference>